<evidence type="ECO:0000313" key="2">
    <source>
        <dbReference type="EMBL" id="RDV26111.1"/>
    </source>
</evidence>
<name>A0A3D8M896_9ALTE</name>
<feature type="signal peptide" evidence="1">
    <location>
        <begin position="1"/>
        <end position="21"/>
    </location>
</feature>
<evidence type="ECO:0000256" key="1">
    <source>
        <dbReference type="SAM" id="SignalP"/>
    </source>
</evidence>
<evidence type="ECO:0000313" key="3">
    <source>
        <dbReference type="Proteomes" id="UP000256561"/>
    </source>
</evidence>
<gene>
    <name evidence="2" type="ORF">DXV75_08520</name>
</gene>
<feature type="chain" id="PRO_5017545602" description="Outer membrane protein beta-barrel domain-containing protein" evidence="1">
    <location>
        <begin position="22"/>
        <end position="250"/>
    </location>
</feature>
<dbReference type="AlphaFoldDB" id="A0A3D8M896"/>
<reference evidence="3" key="1">
    <citation type="submission" date="2018-08" db="EMBL/GenBank/DDBJ databases">
        <authorList>
            <person name="Zhang J."/>
            <person name="Du Z.-J."/>
        </authorList>
    </citation>
    <scope>NUCLEOTIDE SEQUENCE [LARGE SCALE GENOMIC DNA]</scope>
    <source>
        <strain evidence="3">KCTC 52655</strain>
    </source>
</reference>
<protein>
    <recommendedName>
        <fullName evidence="4">Outer membrane protein beta-barrel domain-containing protein</fullName>
    </recommendedName>
</protein>
<keyword evidence="1" id="KW-0732">Signal</keyword>
<dbReference type="OrthoDB" id="5725705at2"/>
<dbReference type="Proteomes" id="UP000256561">
    <property type="component" value="Unassembled WGS sequence"/>
</dbReference>
<comment type="caution">
    <text evidence="2">The sequence shown here is derived from an EMBL/GenBank/DDBJ whole genome shotgun (WGS) entry which is preliminary data.</text>
</comment>
<keyword evidence="3" id="KW-1185">Reference proteome</keyword>
<proteinExistence type="predicted"/>
<evidence type="ECO:0008006" key="4">
    <source>
        <dbReference type="Google" id="ProtNLM"/>
    </source>
</evidence>
<organism evidence="2 3">
    <name type="scientific">Alteromonas aestuariivivens</name>
    <dbReference type="NCBI Taxonomy" id="1938339"/>
    <lineage>
        <taxon>Bacteria</taxon>
        <taxon>Pseudomonadati</taxon>
        <taxon>Pseudomonadota</taxon>
        <taxon>Gammaproteobacteria</taxon>
        <taxon>Alteromonadales</taxon>
        <taxon>Alteromonadaceae</taxon>
        <taxon>Alteromonas/Salinimonas group</taxon>
        <taxon>Alteromonas</taxon>
    </lineage>
</organism>
<sequence length="250" mass="28175">MTKVPLILFVVSWSLSSISQAKDWTFEIQPYLMGVMIDGENTLGALPTADLDIETSTILENLESTLMLRFEAHHVSGWGGWIDYSYMDLEAEATFPGDNEVVANVRQGVLEGALLYRNLLALGTLETTVGLRWWNNNLGLDVESPVVPEPAHLRRDIDWVDLFLGFRWRQPLSENWQLEAQADLGGMGIEADFTSQLVVGVLYEIKSSMQLSVKYKATWVEYDEGTKGEDSYYRYDTVTHGPVLGLTLQF</sequence>
<dbReference type="EMBL" id="QRHA01000005">
    <property type="protein sequence ID" value="RDV26111.1"/>
    <property type="molecule type" value="Genomic_DNA"/>
</dbReference>
<dbReference type="RefSeq" id="WP_115592981.1">
    <property type="nucleotide sequence ID" value="NZ_QRHA01000005.1"/>
</dbReference>
<accession>A0A3D8M896</accession>